<evidence type="ECO:0000256" key="6">
    <source>
        <dbReference type="SAM" id="Phobius"/>
    </source>
</evidence>
<evidence type="ECO:0000256" key="2">
    <source>
        <dbReference type="ARBA" id="ARBA00022692"/>
    </source>
</evidence>
<name>A0A975M2K7_9MICC</name>
<dbReference type="RefSeq" id="WP_210228903.1">
    <property type="nucleotide sequence ID" value="NZ_CP076022.1"/>
</dbReference>
<dbReference type="PANTHER" id="PTHR30168">
    <property type="entry name" value="PUTATIVE MEMBRANE PROTEIN YPFJ"/>
    <property type="match status" value="1"/>
</dbReference>
<dbReference type="AlphaFoldDB" id="A0A975M2K7"/>
<proteinExistence type="predicted"/>
<evidence type="ECO:0000313" key="8">
    <source>
        <dbReference type="Proteomes" id="UP000676885"/>
    </source>
</evidence>
<dbReference type="Proteomes" id="UP000676885">
    <property type="component" value="Chromosome"/>
</dbReference>
<dbReference type="PANTHER" id="PTHR30168:SF0">
    <property type="entry name" value="INNER MEMBRANE PROTEIN"/>
    <property type="match status" value="1"/>
</dbReference>
<dbReference type="GO" id="GO:0016020">
    <property type="term" value="C:membrane"/>
    <property type="evidence" value="ECO:0007669"/>
    <property type="project" value="UniProtKB-SubCell"/>
</dbReference>
<comment type="subcellular location">
    <subcellularLocation>
        <location evidence="1">Membrane</location>
        <topology evidence="1">Single-pass membrane protein</topology>
    </subcellularLocation>
</comment>
<feature type="transmembrane region" description="Helical" evidence="6">
    <location>
        <begin position="21"/>
        <end position="42"/>
    </location>
</feature>
<dbReference type="InterPro" id="IPR007343">
    <property type="entry name" value="Uncharacterised_pept_Zn_put"/>
</dbReference>
<dbReference type="KEGG" id="ajg:KKR91_09275"/>
<evidence type="ECO:0000256" key="1">
    <source>
        <dbReference type="ARBA" id="ARBA00004167"/>
    </source>
</evidence>
<accession>A0A975M2K7</accession>
<protein>
    <submittedName>
        <fullName evidence="7">Neutral zinc metallopeptidase</fullName>
    </submittedName>
</protein>
<feature type="compositionally biased region" description="Basic and acidic residues" evidence="5">
    <location>
        <begin position="7"/>
        <end position="18"/>
    </location>
</feature>
<keyword evidence="8" id="KW-1185">Reference proteome</keyword>
<keyword evidence="3 6" id="KW-1133">Transmembrane helix</keyword>
<reference evidence="7 8" key="1">
    <citation type="submission" date="2021-05" db="EMBL/GenBank/DDBJ databases">
        <title>Novel species in genus Arthrobacter.</title>
        <authorList>
            <person name="Zhang G."/>
        </authorList>
    </citation>
    <scope>NUCLEOTIDE SEQUENCE [LARGE SCALE GENOMIC DNA]</scope>
    <source>
        <strain evidence="8">zg-ZUI227</strain>
    </source>
</reference>
<sequence>MSFNENARLDSSRVSDRRGKGKGIAVGGGLGGGLILILSLIFGTDVMDGLGLSDGGPAGTGAGTSQSISECLDGADANERLDCRIVGTAQSLDSFWAPALATEGLTYTEPGVTLFTGRVDTGCGAATSAVGPFYCPADEQTYYDTAFFDELVAQYGASGGPLAQEYVVAHEFGHHVQNLTGVLGASAQDPRGADSAAVRTELQADCYAGMWAGAAAHIPAPGSAEPFLAELTATDVQDALSAASAIGDDRIQSMATGQVNPESWTHGSGDQRQAWFMQGYTNNDGGLGVCDTFSAADLGSPGA</sequence>
<dbReference type="EMBL" id="CP076022">
    <property type="protein sequence ID" value="QWC08742.1"/>
    <property type="molecule type" value="Genomic_DNA"/>
</dbReference>
<evidence type="ECO:0000256" key="5">
    <source>
        <dbReference type="SAM" id="MobiDB-lite"/>
    </source>
</evidence>
<keyword evidence="2 6" id="KW-0812">Transmembrane</keyword>
<gene>
    <name evidence="7" type="ORF">KKR91_09275</name>
</gene>
<evidence type="ECO:0000256" key="3">
    <source>
        <dbReference type="ARBA" id="ARBA00022989"/>
    </source>
</evidence>
<dbReference type="Pfam" id="PF04228">
    <property type="entry name" value="Zn_peptidase"/>
    <property type="match status" value="1"/>
</dbReference>
<evidence type="ECO:0000313" key="7">
    <source>
        <dbReference type="EMBL" id="QWC08742.1"/>
    </source>
</evidence>
<feature type="region of interest" description="Disordered" evidence="5">
    <location>
        <begin position="1"/>
        <end position="20"/>
    </location>
</feature>
<keyword evidence="4 6" id="KW-0472">Membrane</keyword>
<evidence type="ECO:0000256" key="4">
    <source>
        <dbReference type="ARBA" id="ARBA00023136"/>
    </source>
</evidence>
<organism evidence="7 8">
    <name type="scientific">Arthrobacter jiangjiafuii</name>
    <dbReference type="NCBI Taxonomy" id="2817475"/>
    <lineage>
        <taxon>Bacteria</taxon>
        <taxon>Bacillati</taxon>
        <taxon>Actinomycetota</taxon>
        <taxon>Actinomycetes</taxon>
        <taxon>Micrococcales</taxon>
        <taxon>Micrococcaceae</taxon>
        <taxon>Arthrobacter</taxon>
    </lineage>
</organism>